<reference evidence="8" key="1">
    <citation type="submission" date="2016-10" db="EMBL/GenBank/DDBJ databases">
        <authorList>
            <person name="Varghese N."/>
            <person name="Submissions S."/>
        </authorList>
    </citation>
    <scope>NUCLEOTIDE SEQUENCE [LARGE SCALE GENOMIC DNA]</scope>
    <source>
        <strain evidence="8">CGMCC 1.6775</strain>
    </source>
</reference>
<accession>A0A1I4VUI7</accession>
<keyword evidence="4 7" id="KW-0808">Transferase</keyword>
<dbReference type="InterPro" id="IPR029063">
    <property type="entry name" value="SAM-dependent_MTases_sf"/>
</dbReference>
<evidence type="ECO:0000256" key="2">
    <source>
        <dbReference type="ARBA" id="ARBA00012534"/>
    </source>
</evidence>
<dbReference type="SMART" id="SM00138">
    <property type="entry name" value="MeTrc"/>
    <property type="match status" value="1"/>
</dbReference>
<dbReference type="InterPro" id="IPR036804">
    <property type="entry name" value="CheR_N_sf"/>
</dbReference>
<evidence type="ECO:0000256" key="5">
    <source>
        <dbReference type="ARBA" id="ARBA00022691"/>
    </source>
</evidence>
<dbReference type="InterPro" id="IPR000780">
    <property type="entry name" value="CheR_MeTrfase"/>
</dbReference>
<dbReference type="SUPFAM" id="SSF53335">
    <property type="entry name" value="S-adenosyl-L-methionine-dependent methyltransferases"/>
    <property type="match status" value="1"/>
</dbReference>
<keyword evidence="8" id="KW-1185">Reference proteome</keyword>
<dbReference type="Pfam" id="PF01739">
    <property type="entry name" value="CheR"/>
    <property type="match status" value="1"/>
</dbReference>
<dbReference type="OrthoDB" id="9816309at2"/>
<keyword evidence="3 7" id="KW-0489">Methyltransferase</keyword>
<dbReference type="PROSITE" id="PS50123">
    <property type="entry name" value="CHER"/>
    <property type="match status" value="1"/>
</dbReference>
<comment type="catalytic activity">
    <reaction evidence="1">
        <text>L-glutamyl-[protein] + S-adenosyl-L-methionine = [protein]-L-glutamate 5-O-methyl ester + S-adenosyl-L-homocysteine</text>
        <dbReference type="Rhea" id="RHEA:24452"/>
        <dbReference type="Rhea" id="RHEA-COMP:10208"/>
        <dbReference type="Rhea" id="RHEA-COMP:10311"/>
        <dbReference type="ChEBI" id="CHEBI:29973"/>
        <dbReference type="ChEBI" id="CHEBI:57856"/>
        <dbReference type="ChEBI" id="CHEBI:59789"/>
        <dbReference type="ChEBI" id="CHEBI:82795"/>
        <dbReference type="EC" id="2.1.1.80"/>
    </reaction>
</comment>
<dbReference type="Gene3D" id="1.10.155.10">
    <property type="entry name" value="Chemotaxis receptor methyltransferase CheR, N-terminal domain"/>
    <property type="match status" value="1"/>
</dbReference>
<dbReference type="SUPFAM" id="SSF47757">
    <property type="entry name" value="Chemotaxis receptor methyltransferase CheR, N-terminal domain"/>
    <property type="match status" value="1"/>
</dbReference>
<dbReference type="Gene3D" id="3.40.50.150">
    <property type="entry name" value="Vaccinia Virus protein VP39"/>
    <property type="match status" value="1"/>
</dbReference>
<dbReference type="GO" id="GO:0032259">
    <property type="term" value="P:methylation"/>
    <property type="evidence" value="ECO:0007669"/>
    <property type="project" value="UniProtKB-KW"/>
</dbReference>
<evidence type="ECO:0000313" key="7">
    <source>
        <dbReference type="EMBL" id="SFN05008.1"/>
    </source>
</evidence>
<dbReference type="EC" id="2.1.1.80" evidence="2"/>
<dbReference type="PANTHER" id="PTHR24422:SF21">
    <property type="entry name" value="CHEMOTAXIS PROTEIN METHYLTRANSFERASE 1"/>
    <property type="match status" value="1"/>
</dbReference>
<dbReference type="PRINTS" id="PR00996">
    <property type="entry name" value="CHERMTFRASE"/>
</dbReference>
<evidence type="ECO:0000256" key="4">
    <source>
        <dbReference type="ARBA" id="ARBA00022679"/>
    </source>
</evidence>
<dbReference type="InterPro" id="IPR022642">
    <property type="entry name" value="CheR_C"/>
</dbReference>
<dbReference type="Pfam" id="PF03705">
    <property type="entry name" value="CheR_N"/>
    <property type="match status" value="1"/>
</dbReference>
<name>A0A1I4VUI7_9GAMM</name>
<proteinExistence type="predicted"/>
<dbReference type="AlphaFoldDB" id="A0A1I4VUI7"/>
<protein>
    <recommendedName>
        <fullName evidence="2">protein-glutamate O-methyltransferase</fullName>
        <ecNumber evidence="2">2.1.1.80</ecNumber>
    </recommendedName>
</protein>
<keyword evidence="5" id="KW-0949">S-adenosyl-L-methionine</keyword>
<dbReference type="PANTHER" id="PTHR24422">
    <property type="entry name" value="CHEMOTAXIS PROTEIN METHYLTRANSFERASE"/>
    <property type="match status" value="1"/>
</dbReference>
<dbReference type="RefSeq" id="WP_092002377.1">
    <property type="nucleotide sequence ID" value="NZ_FOUR01000004.1"/>
</dbReference>
<gene>
    <name evidence="7" type="ORF">SAMN04487961_1947</name>
</gene>
<sequence length="274" mass="30365">METIKTSDYQALQAYLRDACGILLRDSAQELARRRLRPVLDNHQLTSIEDLLEGLDRPGRSGLKEAVIDAITMSESRWFGDASVFTMLCDHVLPDLAGRNSGKRVAIWSAACSTGQEPYSLAMATSEFREQNPGSLGEARVLATDTSRSALEVARRAHYELGPDETSVTSGRKQRFFRSVEKGGWQVSPDIRALVEFRELNLLQRTLPGKFDVVVCQNALVYYSAEKRKAILARFHAALNPGGYLIAGSSELAGDVPDLYEPIECHNGTAYRKK</sequence>
<evidence type="ECO:0000256" key="3">
    <source>
        <dbReference type="ARBA" id="ARBA00022603"/>
    </source>
</evidence>
<dbReference type="Proteomes" id="UP000199339">
    <property type="component" value="Unassembled WGS sequence"/>
</dbReference>
<evidence type="ECO:0000256" key="1">
    <source>
        <dbReference type="ARBA" id="ARBA00001541"/>
    </source>
</evidence>
<dbReference type="InterPro" id="IPR022641">
    <property type="entry name" value="CheR_N"/>
</dbReference>
<evidence type="ECO:0000313" key="8">
    <source>
        <dbReference type="Proteomes" id="UP000199339"/>
    </source>
</evidence>
<evidence type="ECO:0000259" key="6">
    <source>
        <dbReference type="PROSITE" id="PS50123"/>
    </source>
</evidence>
<dbReference type="InterPro" id="IPR050903">
    <property type="entry name" value="Bact_Chemotaxis_MeTrfase"/>
</dbReference>
<dbReference type="CDD" id="cd02440">
    <property type="entry name" value="AdoMet_MTases"/>
    <property type="match status" value="1"/>
</dbReference>
<dbReference type="GO" id="GO:0008983">
    <property type="term" value="F:protein-glutamate O-methyltransferase activity"/>
    <property type="evidence" value="ECO:0007669"/>
    <property type="project" value="UniProtKB-EC"/>
</dbReference>
<dbReference type="EMBL" id="FOUR01000004">
    <property type="protein sequence ID" value="SFN05008.1"/>
    <property type="molecule type" value="Genomic_DNA"/>
</dbReference>
<feature type="domain" description="CheR-type methyltransferase" evidence="6">
    <location>
        <begin position="1"/>
        <end position="274"/>
    </location>
</feature>
<organism evidence="7 8">
    <name type="scientific">Marinobacter pelagius</name>
    <dbReference type="NCBI Taxonomy" id="379482"/>
    <lineage>
        <taxon>Bacteria</taxon>
        <taxon>Pseudomonadati</taxon>
        <taxon>Pseudomonadota</taxon>
        <taxon>Gammaproteobacteria</taxon>
        <taxon>Pseudomonadales</taxon>
        <taxon>Marinobacteraceae</taxon>
        <taxon>Marinobacter</taxon>
    </lineage>
</organism>